<dbReference type="PANTHER" id="PTHR30086:SF20">
    <property type="entry name" value="ARGININE EXPORTER PROTEIN ARGO-RELATED"/>
    <property type="match status" value="1"/>
</dbReference>
<evidence type="ECO:0000256" key="2">
    <source>
        <dbReference type="ARBA" id="ARBA00022475"/>
    </source>
</evidence>
<evidence type="ECO:0000313" key="8">
    <source>
        <dbReference type="Proteomes" id="UP000000639"/>
    </source>
</evidence>
<keyword evidence="5 6" id="KW-0472">Membrane</keyword>
<dbReference type="STRING" id="357804.Ping_1011"/>
<dbReference type="eggNOG" id="COG1279">
    <property type="taxonomic scope" value="Bacteria"/>
</dbReference>
<keyword evidence="3 6" id="KW-0812">Transmembrane</keyword>
<dbReference type="KEGG" id="pin:Ping_1011"/>
<evidence type="ECO:0000256" key="5">
    <source>
        <dbReference type="ARBA" id="ARBA00023136"/>
    </source>
</evidence>
<dbReference type="AlphaFoldDB" id="A1STN5"/>
<feature type="transmembrane region" description="Helical" evidence="6">
    <location>
        <begin position="38"/>
        <end position="62"/>
    </location>
</feature>
<dbReference type="RefSeq" id="WP_011769413.1">
    <property type="nucleotide sequence ID" value="NC_008709.1"/>
</dbReference>
<keyword evidence="8" id="KW-1185">Reference proteome</keyword>
<feature type="transmembrane region" description="Helical" evidence="6">
    <location>
        <begin position="68"/>
        <end position="87"/>
    </location>
</feature>
<feature type="transmembrane region" description="Helical" evidence="6">
    <location>
        <begin position="183"/>
        <end position="205"/>
    </location>
</feature>
<proteinExistence type="predicted"/>
<accession>A1STN5</accession>
<protein>
    <submittedName>
        <fullName evidence="7">Lysine exporter protein (LYSE/YGGA)</fullName>
    </submittedName>
</protein>
<keyword evidence="4 6" id="KW-1133">Transmembrane helix</keyword>
<dbReference type="GO" id="GO:0015171">
    <property type="term" value="F:amino acid transmembrane transporter activity"/>
    <property type="evidence" value="ECO:0007669"/>
    <property type="project" value="TreeGrafter"/>
</dbReference>
<feature type="transmembrane region" description="Helical" evidence="6">
    <location>
        <begin position="147"/>
        <end position="171"/>
    </location>
</feature>
<evidence type="ECO:0000256" key="3">
    <source>
        <dbReference type="ARBA" id="ARBA00022692"/>
    </source>
</evidence>
<dbReference type="HOGENOM" id="CLU_087840_0_1_6"/>
<dbReference type="PANTHER" id="PTHR30086">
    <property type="entry name" value="ARGININE EXPORTER PROTEIN ARGO"/>
    <property type="match status" value="1"/>
</dbReference>
<name>A1STN5_PSYIN</name>
<comment type="subcellular location">
    <subcellularLocation>
        <location evidence="1">Cell membrane</location>
        <topology evidence="1">Multi-pass membrane protein</topology>
    </subcellularLocation>
</comment>
<organism evidence="7 8">
    <name type="scientific">Psychromonas ingrahamii (strain DSM 17664 / CCUG 51855 / 37)</name>
    <dbReference type="NCBI Taxonomy" id="357804"/>
    <lineage>
        <taxon>Bacteria</taxon>
        <taxon>Pseudomonadati</taxon>
        <taxon>Pseudomonadota</taxon>
        <taxon>Gammaproteobacteria</taxon>
        <taxon>Alteromonadales</taxon>
        <taxon>Psychromonadaceae</taxon>
        <taxon>Psychromonas</taxon>
    </lineage>
</organism>
<evidence type="ECO:0000256" key="6">
    <source>
        <dbReference type="SAM" id="Phobius"/>
    </source>
</evidence>
<keyword evidence="2" id="KW-1003">Cell membrane</keyword>
<evidence type="ECO:0000256" key="4">
    <source>
        <dbReference type="ARBA" id="ARBA00022989"/>
    </source>
</evidence>
<gene>
    <name evidence="7" type="ordered locus">Ping_1011</name>
</gene>
<reference evidence="7 8" key="1">
    <citation type="submission" date="2007-01" db="EMBL/GenBank/DDBJ databases">
        <title>Complete sequence of Psychromonas ingrahamii 37.</title>
        <authorList>
            <consortium name="US DOE Joint Genome Institute"/>
            <person name="Copeland A."/>
            <person name="Lucas S."/>
            <person name="Lapidus A."/>
            <person name="Barry K."/>
            <person name="Detter J.C."/>
            <person name="Glavina del Rio T."/>
            <person name="Hammon N."/>
            <person name="Israni S."/>
            <person name="Dalin E."/>
            <person name="Tice H."/>
            <person name="Pitluck S."/>
            <person name="Thompson L.S."/>
            <person name="Brettin T."/>
            <person name="Bruce D."/>
            <person name="Han C."/>
            <person name="Tapia R."/>
            <person name="Schmutz J."/>
            <person name="Larimer F."/>
            <person name="Land M."/>
            <person name="Hauser L."/>
            <person name="Kyrpides N."/>
            <person name="Ivanova N."/>
            <person name="Staley J."/>
            <person name="Richardson P."/>
        </authorList>
    </citation>
    <scope>NUCLEOTIDE SEQUENCE [LARGE SCALE GENOMIC DNA]</scope>
    <source>
        <strain evidence="7 8">37</strain>
    </source>
</reference>
<dbReference type="GO" id="GO:0005886">
    <property type="term" value="C:plasma membrane"/>
    <property type="evidence" value="ECO:0007669"/>
    <property type="project" value="UniProtKB-SubCell"/>
</dbReference>
<dbReference type="InterPro" id="IPR001123">
    <property type="entry name" value="LeuE-type"/>
</dbReference>
<dbReference type="EMBL" id="CP000510">
    <property type="protein sequence ID" value="ABM02850.1"/>
    <property type="molecule type" value="Genomic_DNA"/>
</dbReference>
<dbReference type="Proteomes" id="UP000000639">
    <property type="component" value="Chromosome"/>
</dbReference>
<dbReference type="OrthoDB" id="5638726at2"/>
<evidence type="ECO:0000256" key="1">
    <source>
        <dbReference type="ARBA" id="ARBA00004651"/>
    </source>
</evidence>
<dbReference type="Pfam" id="PF01810">
    <property type="entry name" value="LysE"/>
    <property type="match status" value="1"/>
</dbReference>
<sequence length="206" mass="22389">MSLILLAKGFALGISMILPLGSQNAMMLNQGINRNYHLLTALFFALSDILLITFGVMGGSFLLASNEIIFDLLTWGGIIFLCSYAAMSVKAAFSRTVDSSTSSSAKKSLKIVLISSFLVTFLNPHVYIDMLMIIGSVGGQYQGSNKIYFMLGLMSASVFWFFTLAIGAARLSKQLSKPRIKGAIDITVAVIMFSIAWSLLTTWLAK</sequence>
<feature type="transmembrane region" description="Helical" evidence="6">
    <location>
        <begin position="6"/>
        <end position="26"/>
    </location>
</feature>
<feature type="transmembrane region" description="Helical" evidence="6">
    <location>
        <begin position="108"/>
        <end position="127"/>
    </location>
</feature>
<evidence type="ECO:0000313" key="7">
    <source>
        <dbReference type="EMBL" id="ABM02850.1"/>
    </source>
</evidence>